<comment type="caution">
    <text evidence="1">The sequence shown here is derived from an EMBL/GenBank/DDBJ whole genome shotgun (WGS) entry which is preliminary data.</text>
</comment>
<evidence type="ECO:0000313" key="2">
    <source>
        <dbReference type="Proteomes" id="UP001583172"/>
    </source>
</evidence>
<sequence length="226" mass="25247">MGLVHSNVTFGTSSYACEIVQVKFANGERTVVFPVHRAIIQAQCPKLVSYVKEDTIDLTSYPGPVGHAFAHCLYQGPYEYMKPTDPSNPRASLATTQLHLEAGRLAHALEFGRLWDGAVKVIEVEIRDLGPSAAVDAVKATYPRPPETDPEFKRAIERFTDHELMRLEYRIGRSSVNDIDLPFHGKVHAFLLIWPGPVGNQPEPDVLFSSFAQDLVREYAEAMLRL</sequence>
<keyword evidence="2" id="KW-1185">Reference proteome</keyword>
<organism evidence="1 2">
    <name type="scientific">Humicola insolens</name>
    <name type="common">Soft-rot fungus</name>
    <dbReference type="NCBI Taxonomy" id="85995"/>
    <lineage>
        <taxon>Eukaryota</taxon>
        <taxon>Fungi</taxon>
        <taxon>Dikarya</taxon>
        <taxon>Ascomycota</taxon>
        <taxon>Pezizomycotina</taxon>
        <taxon>Sordariomycetes</taxon>
        <taxon>Sordariomycetidae</taxon>
        <taxon>Sordariales</taxon>
        <taxon>Chaetomiaceae</taxon>
        <taxon>Mycothermus</taxon>
    </lineage>
</organism>
<protein>
    <recommendedName>
        <fullName evidence="3">BTB domain-containing protein</fullName>
    </recommendedName>
</protein>
<dbReference type="Proteomes" id="UP001583172">
    <property type="component" value="Unassembled WGS sequence"/>
</dbReference>
<evidence type="ECO:0000313" key="1">
    <source>
        <dbReference type="EMBL" id="KAL1843245.1"/>
    </source>
</evidence>
<evidence type="ECO:0008006" key="3">
    <source>
        <dbReference type="Google" id="ProtNLM"/>
    </source>
</evidence>
<name>A0ABR3VN63_HUMIN</name>
<proteinExistence type="predicted"/>
<reference evidence="1 2" key="1">
    <citation type="journal article" date="2024" name="Commun. Biol.">
        <title>Comparative genomic analysis of thermophilic fungi reveals convergent evolutionary adaptations and gene losses.</title>
        <authorList>
            <person name="Steindorff A.S."/>
            <person name="Aguilar-Pontes M.V."/>
            <person name="Robinson A.J."/>
            <person name="Andreopoulos B."/>
            <person name="LaButti K."/>
            <person name="Kuo A."/>
            <person name="Mondo S."/>
            <person name="Riley R."/>
            <person name="Otillar R."/>
            <person name="Haridas S."/>
            <person name="Lipzen A."/>
            <person name="Grimwood J."/>
            <person name="Schmutz J."/>
            <person name="Clum A."/>
            <person name="Reid I.D."/>
            <person name="Moisan M.C."/>
            <person name="Butler G."/>
            <person name="Nguyen T.T.M."/>
            <person name="Dewar K."/>
            <person name="Conant G."/>
            <person name="Drula E."/>
            <person name="Henrissat B."/>
            <person name="Hansel C."/>
            <person name="Singer S."/>
            <person name="Hutchinson M.I."/>
            <person name="de Vries R.P."/>
            <person name="Natvig D.O."/>
            <person name="Powell A.J."/>
            <person name="Tsang A."/>
            <person name="Grigoriev I.V."/>
        </authorList>
    </citation>
    <scope>NUCLEOTIDE SEQUENCE [LARGE SCALE GENOMIC DNA]</scope>
    <source>
        <strain evidence="1 2">CBS 620.91</strain>
    </source>
</reference>
<dbReference type="EMBL" id="JAZGSY010000021">
    <property type="protein sequence ID" value="KAL1843245.1"/>
    <property type="molecule type" value="Genomic_DNA"/>
</dbReference>
<gene>
    <name evidence="1" type="ORF">VTJ49DRAFT_2576</name>
</gene>
<accession>A0ABR3VN63</accession>